<dbReference type="InterPro" id="IPR036582">
    <property type="entry name" value="Mao_N_sf"/>
</dbReference>
<dbReference type="InterPro" id="IPR012854">
    <property type="entry name" value="Cu_amine_oxidase-like_N"/>
</dbReference>
<name>A0A7W3XTJ4_9BACL</name>
<feature type="chain" id="PRO_5031100461" description="Copper amine oxidase-like N-terminal domain-containing protein" evidence="1">
    <location>
        <begin position="26"/>
        <end position="207"/>
    </location>
</feature>
<dbReference type="AlphaFoldDB" id="A0A7W3XTJ4"/>
<evidence type="ECO:0000256" key="1">
    <source>
        <dbReference type="SAM" id="SignalP"/>
    </source>
</evidence>
<proteinExistence type="predicted"/>
<accession>A0A7W3XTJ4</accession>
<keyword evidence="4" id="KW-1185">Reference proteome</keyword>
<dbReference type="Pfam" id="PF07833">
    <property type="entry name" value="Cu_amine_oxidN1"/>
    <property type="match status" value="1"/>
</dbReference>
<dbReference type="Proteomes" id="UP000567067">
    <property type="component" value="Unassembled WGS sequence"/>
</dbReference>
<evidence type="ECO:0000313" key="4">
    <source>
        <dbReference type="Proteomes" id="UP000567067"/>
    </source>
</evidence>
<gene>
    <name evidence="3" type="ORF">FHR92_004119</name>
</gene>
<protein>
    <recommendedName>
        <fullName evidence="2">Copper amine oxidase-like N-terminal domain-containing protein</fullName>
    </recommendedName>
</protein>
<feature type="signal peptide" evidence="1">
    <location>
        <begin position="1"/>
        <end position="25"/>
    </location>
</feature>
<keyword evidence="1" id="KW-0732">Signal</keyword>
<comment type="caution">
    <text evidence="3">The sequence shown here is derived from an EMBL/GenBank/DDBJ whole genome shotgun (WGS) entry which is preliminary data.</text>
</comment>
<dbReference type="EMBL" id="JACJIP010000033">
    <property type="protein sequence ID" value="MBA9087634.1"/>
    <property type="molecule type" value="Genomic_DNA"/>
</dbReference>
<organism evidence="3 4">
    <name type="scientific">Fontibacillus solani</name>
    <dbReference type="NCBI Taxonomy" id="1572857"/>
    <lineage>
        <taxon>Bacteria</taxon>
        <taxon>Bacillati</taxon>
        <taxon>Bacillota</taxon>
        <taxon>Bacilli</taxon>
        <taxon>Bacillales</taxon>
        <taxon>Paenibacillaceae</taxon>
        <taxon>Fontibacillus</taxon>
    </lineage>
</organism>
<dbReference type="RefSeq" id="WP_182538652.1">
    <property type="nucleotide sequence ID" value="NZ_JACJIP010000033.1"/>
</dbReference>
<evidence type="ECO:0000313" key="3">
    <source>
        <dbReference type="EMBL" id="MBA9087634.1"/>
    </source>
</evidence>
<evidence type="ECO:0000259" key="2">
    <source>
        <dbReference type="Pfam" id="PF07833"/>
    </source>
</evidence>
<reference evidence="3 4" key="1">
    <citation type="submission" date="2020-08" db="EMBL/GenBank/DDBJ databases">
        <title>Genomic Encyclopedia of Type Strains, Phase III (KMG-III): the genomes of soil and plant-associated and newly described type strains.</title>
        <authorList>
            <person name="Whitman W."/>
        </authorList>
    </citation>
    <scope>NUCLEOTIDE SEQUENCE [LARGE SCALE GENOMIC DNA]</scope>
    <source>
        <strain evidence="3 4">CECT 8693</strain>
    </source>
</reference>
<sequence>MKKLGYVSFGLILGLALSVASPVFAQTVKSITAKINNSVSVVVNGEKVKLNAQPINYNNLNYLPVGEIGRALGMNVSYDKASDSINIFSLSNVSSNTSEGVNNGSNAGSTPTTQEQNATFYYKTSDVQASEFYAYFISYDDEKRAIIRVGGKDGVEYRLKMFGIVLGKDTKEYRSEEFYLQYLTKEQLSRFQKYTYNPKTSETTPVN</sequence>
<feature type="domain" description="Copper amine oxidase-like N-terminal" evidence="2">
    <location>
        <begin position="42"/>
        <end position="87"/>
    </location>
</feature>
<dbReference type="SUPFAM" id="SSF55383">
    <property type="entry name" value="Copper amine oxidase, domain N"/>
    <property type="match status" value="1"/>
</dbReference>